<dbReference type="PROSITE" id="PS51318">
    <property type="entry name" value="TAT"/>
    <property type="match status" value="1"/>
</dbReference>
<feature type="chain" id="PRO_5038140292" evidence="1">
    <location>
        <begin position="31"/>
        <end position="338"/>
    </location>
</feature>
<reference evidence="2" key="1">
    <citation type="submission" date="2020-10" db="EMBL/GenBank/DDBJ databases">
        <title>Sequencing the genomes of 1000 actinobacteria strains.</title>
        <authorList>
            <person name="Klenk H.-P."/>
        </authorList>
    </citation>
    <scope>NUCLEOTIDE SEQUENCE</scope>
    <source>
        <strain evidence="2">DSM 45354</strain>
    </source>
</reference>
<dbReference type="InterPro" id="IPR006311">
    <property type="entry name" value="TAT_signal"/>
</dbReference>
<keyword evidence="1" id="KW-0732">Signal</keyword>
<dbReference type="AlphaFoldDB" id="A0A927MTW0"/>
<dbReference type="Proteomes" id="UP000638648">
    <property type="component" value="Unassembled WGS sequence"/>
</dbReference>
<organism evidence="2 3">
    <name type="scientific">Actinopolymorpha pittospori</name>
    <dbReference type="NCBI Taxonomy" id="648752"/>
    <lineage>
        <taxon>Bacteria</taxon>
        <taxon>Bacillati</taxon>
        <taxon>Actinomycetota</taxon>
        <taxon>Actinomycetes</taxon>
        <taxon>Propionibacteriales</taxon>
        <taxon>Actinopolymorphaceae</taxon>
        <taxon>Actinopolymorpha</taxon>
    </lineage>
</organism>
<dbReference type="RefSeq" id="WP_192749551.1">
    <property type="nucleotide sequence ID" value="NZ_BAABJL010000133.1"/>
</dbReference>
<gene>
    <name evidence="2" type="ORF">HEB94_002016</name>
</gene>
<dbReference type="Gene3D" id="2.120.10.30">
    <property type="entry name" value="TolB, C-terminal domain"/>
    <property type="match status" value="1"/>
</dbReference>
<dbReference type="InterPro" id="IPR011042">
    <property type="entry name" value="6-blade_b-propeller_TolB-like"/>
</dbReference>
<comment type="caution">
    <text evidence="2">The sequence shown here is derived from an EMBL/GenBank/DDBJ whole genome shotgun (WGS) entry which is preliminary data.</text>
</comment>
<dbReference type="EMBL" id="JADBEM010000001">
    <property type="protein sequence ID" value="MBE1605168.1"/>
    <property type="molecule type" value="Genomic_DNA"/>
</dbReference>
<proteinExistence type="predicted"/>
<accession>A0A927MTW0</accession>
<sequence length="338" mass="35510">MQRRTFLSTVALGSVAGAASALTVANPALAATTPAAGADTATNSGAAADVAAHASSGSRPFPTYFSLPDGFQPEGIAIGPGDVAYFGSRLDGSIYHASLRTGRGKVFSDGPGTPSLGMKTDSSGRLYVAGGTGGDARIIDTRSGEVLASYRFATGTSFVNDVVLTRDAAWFTDSANAVLYALPRKRLRLPSQDDVVRVPLRGDIEYAAGTNANGITETPDGSGLLVVQSVTGKLFRLDTRTGGTREVDLGGDVLTNGDGLLLHGHTLYAVLNRLNTVAVLWVDRAGLRARVIQRRTDPRFDVPTTMAAFGSRLYLPNARFTTPPEATTEYSVVAIRRW</sequence>
<evidence type="ECO:0000256" key="1">
    <source>
        <dbReference type="SAM" id="SignalP"/>
    </source>
</evidence>
<evidence type="ECO:0000313" key="3">
    <source>
        <dbReference type="Proteomes" id="UP000638648"/>
    </source>
</evidence>
<feature type="signal peptide" evidence="1">
    <location>
        <begin position="1"/>
        <end position="30"/>
    </location>
</feature>
<protein>
    <submittedName>
        <fullName evidence="2">Sugar lactone lactonase YvrE</fullName>
    </submittedName>
</protein>
<name>A0A927MTW0_9ACTN</name>
<evidence type="ECO:0000313" key="2">
    <source>
        <dbReference type="EMBL" id="MBE1605168.1"/>
    </source>
</evidence>
<dbReference type="SUPFAM" id="SSF63829">
    <property type="entry name" value="Calcium-dependent phosphotriesterase"/>
    <property type="match status" value="1"/>
</dbReference>
<keyword evidence="3" id="KW-1185">Reference proteome</keyword>